<dbReference type="InterPro" id="IPR002831">
    <property type="entry name" value="Tscrpt_reg_TrmB_N"/>
</dbReference>
<sequence>METKELLEKLGFSNKKAKIYLTCLELSSATAKQIAKKSDIVRTTTYKILDELTNDGLIEIDLKHKTKNYVALDPNKIINLFEEKKKTAESCLPDLLEHFSSTKFKPKITFYDGENGIKKVFEDILNYQDIVIYTFSPIVNVLERFGRVYARHFIEKRRDRKIIRKNLRQLTDKSEEKRDWEFFASDKMVLREVKFLPKSFEFSTLIQIYDNKISVISSEKENFGFIIESKELASFMKQVFNLLWATAKNS</sequence>
<reference evidence="2 3" key="1">
    <citation type="submission" date="2017-09" db="EMBL/GenBank/DDBJ databases">
        <title>Depth-based differentiation of microbial function through sediment-hosted aquifers and enrichment of novel symbionts in the deep terrestrial subsurface.</title>
        <authorList>
            <person name="Probst A.J."/>
            <person name="Ladd B."/>
            <person name="Jarett J.K."/>
            <person name="Geller-Mcgrath D.E."/>
            <person name="Sieber C.M."/>
            <person name="Emerson J.B."/>
            <person name="Anantharaman K."/>
            <person name="Thomas B.C."/>
            <person name="Malmstrom R."/>
            <person name="Stieglmeier M."/>
            <person name="Klingl A."/>
            <person name="Woyke T."/>
            <person name="Ryan C.M."/>
            <person name="Banfield J.F."/>
        </authorList>
    </citation>
    <scope>NUCLEOTIDE SEQUENCE [LARGE SCALE GENOMIC DNA]</scope>
    <source>
        <strain evidence="2">CG11_big_fil_rev_8_21_14_0_20_36_20</strain>
    </source>
</reference>
<dbReference type="EMBL" id="PCWQ01000012">
    <property type="protein sequence ID" value="PIR06534.1"/>
    <property type="molecule type" value="Genomic_DNA"/>
</dbReference>
<name>A0A2H0NCE1_9BACT</name>
<dbReference type="Gene3D" id="1.10.10.10">
    <property type="entry name" value="Winged helix-like DNA-binding domain superfamily/Winged helix DNA-binding domain"/>
    <property type="match status" value="1"/>
</dbReference>
<evidence type="ECO:0000259" key="1">
    <source>
        <dbReference type="Pfam" id="PF01978"/>
    </source>
</evidence>
<protein>
    <recommendedName>
        <fullName evidence="1">Transcription regulator TrmB N-terminal domain-containing protein</fullName>
    </recommendedName>
</protein>
<comment type="caution">
    <text evidence="2">The sequence shown here is derived from an EMBL/GenBank/DDBJ whole genome shotgun (WGS) entry which is preliminary data.</text>
</comment>
<dbReference type="PANTHER" id="PTHR34293">
    <property type="entry name" value="HTH-TYPE TRANSCRIPTIONAL REGULATOR TRMBL2"/>
    <property type="match status" value="1"/>
</dbReference>
<dbReference type="Proteomes" id="UP000230564">
    <property type="component" value="Unassembled WGS sequence"/>
</dbReference>
<dbReference type="SUPFAM" id="SSF46785">
    <property type="entry name" value="Winged helix' DNA-binding domain"/>
    <property type="match status" value="1"/>
</dbReference>
<dbReference type="InterPro" id="IPR036388">
    <property type="entry name" value="WH-like_DNA-bd_sf"/>
</dbReference>
<dbReference type="PANTHER" id="PTHR34293:SF1">
    <property type="entry name" value="HTH-TYPE TRANSCRIPTIONAL REGULATOR TRMBL2"/>
    <property type="match status" value="1"/>
</dbReference>
<evidence type="ECO:0000313" key="2">
    <source>
        <dbReference type="EMBL" id="PIR06534.1"/>
    </source>
</evidence>
<dbReference type="Pfam" id="PF01978">
    <property type="entry name" value="TrmB"/>
    <property type="match status" value="1"/>
</dbReference>
<dbReference type="InterPro" id="IPR051797">
    <property type="entry name" value="TrmB-like"/>
</dbReference>
<proteinExistence type="predicted"/>
<dbReference type="AlphaFoldDB" id="A0A2H0NCE1"/>
<organism evidence="2 3">
    <name type="scientific">Candidatus Komeilibacteria bacterium CG11_big_fil_rev_8_21_14_0_20_36_20</name>
    <dbReference type="NCBI Taxonomy" id="1974477"/>
    <lineage>
        <taxon>Bacteria</taxon>
        <taxon>Candidatus Komeiliibacteriota</taxon>
    </lineage>
</organism>
<gene>
    <name evidence="2" type="ORF">COV55_03300</name>
</gene>
<evidence type="ECO:0000313" key="3">
    <source>
        <dbReference type="Proteomes" id="UP000230564"/>
    </source>
</evidence>
<feature type="domain" description="Transcription regulator TrmB N-terminal" evidence="1">
    <location>
        <begin position="7"/>
        <end position="75"/>
    </location>
</feature>
<dbReference type="InterPro" id="IPR036390">
    <property type="entry name" value="WH_DNA-bd_sf"/>
</dbReference>
<accession>A0A2H0NCE1</accession>